<proteinExistence type="predicted"/>
<dbReference type="RefSeq" id="XP_001707539.1">
    <property type="nucleotide sequence ID" value="XM_001707487.1"/>
</dbReference>
<organism evidence="1 2">
    <name type="scientific">Giardia intestinalis (strain ATCC 50803 / WB clone C6)</name>
    <name type="common">Giardia lamblia</name>
    <dbReference type="NCBI Taxonomy" id="184922"/>
    <lineage>
        <taxon>Eukaryota</taxon>
        <taxon>Metamonada</taxon>
        <taxon>Diplomonadida</taxon>
        <taxon>Hexamitidae</taxon>
        <taxon>Giardiinae</taxon>
        <taxon>Giardia</taxon>
    </lineage>
</organism>
<keyword evidence="2" id="KW-1185">Reference proteome</keyword>
<dbReference type="OMA" id="VEISIYH"/>
<gene>
    <name evidence="1" type="ORF">GL50803_0021053</name>
</gene>
<comment type="caution">
    <text evidence="1">The sequence shown here is derived from an EMBL/GenBank/DDBJ whole genome shotgun (WGS) entry which is preliminary data.</text>
</comment>
<evidence type="ECO:0000313" key="1">
    <source>
        <dbReference type="EMBL" id="KAE8305878.1"/>
    </source>
</evidence>
<accession>A8BDW9</accession>
<dbReference type="Proteomes" id="UP000001548">
    <property type="component" value="Unassembled WGS sequence"/>
</dbReference>
<dbReference type="AlphaFoldDB" id="A8BDW9"/>
<dbReference type="HOGENOM" id="CLU_400877_0_0_1"/>
<dbReference type="VEuPathDB" id="GiardiaDB:GL50803_21053"/>
<dbReference type="GeneID" id="5700416"/>
<evidence type="ECO:0000313" key="2">
    <source>
        <dbReference type="Proteomes" id="UP000001548"/>
    </source>
</evidence>
<name>A8BDW9_GIAIC</name>
<sequence>MQTKGTPLGIFFLALFALCLADSVLTPHVSYSVFNQTAKAASKYVNDAINKADIPLPTTTPSVLVIPGFKGDMATDRGIAASLKTVRDSIESYDTIVIVSGYYPEMCGEVTPLYPLVAYTGETVHTHLGNFTVDADLRNDFWDRTGGRPGMDYNYLVEQSDYFDHPFFWLRALFPAGKNPRTKVLPIILYATLRNQVQLAAQTLNDLLFHNENTTAGDNLDAYGRRTDGKRYLLIIPISVSSGVDLFKNVYIENILSDITMRSSVTEFEQWLYYLSGTTGATFSKTIASQILVVRLAALAAGLSDDASYSERSSTVADSPHWKWRMLDYYTSFDPIMNRSKMLLKPYYHTYYANVDISGFTDDDNPTGHQIYYSMALSKEPPLHKIVKQDAKKKKRRVAKLPTPVTFTEGFSDAAIRYLMEHVRSALRGEKVNPMLSSGTKSNVPPELFQLAPYSLRVYILAEHSAEYEELRRFESKKNGGARAKGGSAPAKTLSNEHDIIETSLRDIYNHGELGDMCMETVLFELINSDFFPTESIYTSLIKQATNVYNERLSTSHINSLLKNLREKYKTLIAEGALPKTATKDINIDIKRSLVVEISIYHSWEYTNVFQLTDAKGHFIVLWDGRHAVCDVPENRPDGPPTIFFRLTQCALRNGLDPWDWQRGVLHTYDRTRYTANVYHRATKDEL</sequence>
<dbReference type="KEGG" id="gla:GL50803_0021053"/>
<protein>
    <submittedName>
        <fullName evidence="1">Uncharacterized protein</fullName>
    </submittedName>
</protein>
<dbReference type="EMBL" id="AACB03000001">
    <property type="protein sequence ID" value="KAE8305878.1"/>
    <property type="molecule type" value="Genomic_DNA"/>
</dbReference>
<reference evidence="1 2" key="1">
    <citation type="journal article" date="2007" name="Science">
        <title>Genomic minimalism in the early diverging intestinal parasite Giardia lamblia.</title>
        <authorList>
            <person name="Morrison H.G."/>
            <person name="McArthur A.G."/>
            <person name="Gillin F.D."/>
            <person name="Aley S.B."/>
            <person name="Adam R.D."/>
            <person name="Olsen G.J."/>
            <person name="Best A.A."/>
            <person name="Cande W.Z."/>
            <person name="Chen F."/>
            <person name="Cipriano M.J."/>
            <person name="Davids B.J."/>
            <person name="Dawson S.C."/>
            <person name="Elmendorf H.G."/>
            <person name="Hehl A.B."/>
            <person name="Holder M.E."/>
            <person name="Huse S.M."/>
            <person name="Kim U.U."/>
            <person name="Lasek-Nesselquist E."/>
            <person name="Manning G."/>
            <person name="Nigam A."/>
            <person name="Nixon J.E."/>
            <person name="Palm D."/>
            <person name="Passamaneck N.E."/>
            <person name="Prabhu A."/>
            <person name="Reich C.I."/>
            <person name="Reiner D.S."/>
            <person name="Samuelson J."/>
            <person name="Svard S.G."/>
            <person name="Sogin M.L."/>
        </authorList>
    </citation>
    <scope>NUCLEOTIDE SEQUENCE [LARGE SCALE GENOMIC DNA]</scope>
    <source>
        <strain evidence="1 2">WB C6</strain>
    </source>
</reference>